<dbReference type="AlphaFoldDB" id="A0A0F9V1Z6"/>
<dbReference type="PANTHER" id="PTHR43867:SF2">
    <property type="entry name" value="CELLULOSE SYNTHASE CATALYTIC SUBUNIT A [UDP-FORMING]"/>
    <property type="match status" value="1"/>
</dbReference>
<comment type="caution">
    <text evidence="10">The sequence shown here is derived from an EMBL/GenBank/DDBJ whole genome shotgun (WGS) entry which is preliminary data.</text>
</comment>
<feature type="domain" description="Type II secretion system protein GspE N-terminal" evidence="8">
    <location>
        <begin position="76"/>
        <end position="160"/>
    </location>
</feature>
<keyword evidence="4 7" id="KW-0812">Transmembrane</keyword>
<comment type="subcellular location">
    <subcellularLocation>
        <location evidence="1">Membrane</location>
        <topology evidence="1">Multi-pass membrane protein</topology>
    </subcellularLocation>
</comment>
<evidence type="ECO:0000256" key="3">
    <source>
        <dbReference type="ARBA" id="ARBA00022679"/>
    </source>
</evidence>
<evidence type="ECO:0000256" key="2">
    <source>
        <dbReference type="ARBA" id="ARBA00022676"/>
    </source>
</evidence>
<feature type="domain" description="Glycosyltransferase 2-like" evidence="9">
    <location>
        <begin position="344"/>
        <end position="537"/>
    </location>
</feature>
<feature type="transmembrane region" description="Helical" evidence="7">
    <location>
        <begin position="582"/>
        <end position="604"/>
    </location>
</feature>
<dbReference type="Gene3D" id="3.30.300.160">
    <property type="entry name" value="Type II secretion system, protein E, N-terminal domain"/>
    <property type="match status" value="1"/>
</dbReference>
<proteinExistence type="predicted"/>
<dbReference type="Pfam" id="PF13632">
    <property type="entry name" value="Glyco_trans_2_3"/>
    <property type="match status" value="1"/>
</dbReference>
<dbReference type="GO" id="GO:0016020">
    <property type="term" value="C:membrane"/>
    <property type="evidence" value="ECO:0007669"/>
    <property type="project" value="UniProtKB-SubCell"/>
</dbReference>
<organism evidence="10">
    <name type="scientific">marine sediment metagenome</name>
    <dbReference type="NCBI Taxonomy" id="412755"/>
    <lineage>
        <taxon>unclassified sequences</taxon>
        <taxon>metagenomes</taxon>
        <taxon>ecological metagenomes</taxon>
    </lineage>
</organism>
<dbReference type="InterPro" id="IPR037257">
    <property type="entry name" value="T2SS_E_N_sf"/>
</dbReference>
<dbReference type="SUPFAM" id="SSF160246">
    <property type="entry name" value="EspE N-terminal domain-like"/>
    <property type="match status" value="1"/>
</dbReference>
<name>A0A0F9V1Z6_9ZZZZ</name>
<evidence type="ECO:0000256" key="4">
    <source>
        <dbReference type="ARBA" id="ARBA00022692"/>
    </source>
</evidence>
<protein>
    <recommendedName>
        <fullName evidence="11">Type II secretion system protein GspE N-terminal domain-containing protein</fullName>
    </recommendedName>
</protein>
<evidence type="ECO:0000256" key="5">
    <source>
        <dbReference type="ARBA" id="ARBA00022989"/>
    </source>
</evidence>
<sequence>MSNLGLELKSPKPARVRGRYRPLGRILVDAGLIDQAALVHALEAQQTLDAPLGDILVAQGLVSRSEVTKALVLQHQIQQVDLDTDPPKATLARHLTAEECLRHKIVPWRRLGKTLFLATSRPDRLSEIEGEAFGDVDLDIVPVLAEPAQIDRRITALYGPVLARRAASRVPADQSCRTWRIAGPGRRLWACTVGGAAALLFIALPAWTFTAFVALALCCSAMIMTLRLSSFVARCLWGNTPHASDPAPPPVPARRPKVSVLVPLLHEEEIAGALIARLGQLTYPKALLQVVLVLEEGDQMTRDTIARTRLPFWFDVIEVPQAGKLRTKPRALNYALDFCNGSIIGVWDAEDAPEVDQLDRVVQHFEHAPPNVACVQGVLDYYNARTNWISRCFALEYASWWRVILPGVAHLGLIIPLGGTTLFFRRPILEKLCGWDSHNVTEDADLGVRLARHGYRTDLLPTVTYEEANFRAWPWIKQRSRWLKGFLITWVVHSRAPLQLIRDVGIIRFLGVQTLFLATFCQFIFAPFLWTFCLPLFGASHPVETTLGPEAFYSLFGFFVFAEILSIAIAMTAVSGSQHRHLIPWAITLPFYFILGSFAAYKALYEFVVMPFYWDKTEHGVSHKSDNGMQTRSARPP</sequence>
<dbReference type="InterPro" id="IPR007831">
    <property type="entry name" value="T2SS_GspE_N"/>
</dbReference>
<dbReference type="GO" id="GO:0016757">
    <property type="term" value="F:glycosyltransferase activity"/>
    <property type="evidence" value="ECO:0007669"/>
    <property type="project" value="UniProtKB-KW"/>
</dbReference>
<dbReference type="InterPro" id="IPR050321">
    <property type="entry name" value="Glycosyltr_2/OpgH_subfam"/>
</dbReference>
<feature type="transmembrane region" description="Helical" evidence="7">
    <location>
        <begin position="551"/>
        <end position="570"/>
    </location>
</feature>
<dbReference type="Gene3D" id="3.90.550.10">
    <property type="entry name" value="Spore Coat Polysaccharide Biosynthesis Protein SpsA, Chain A"/>
    <property type="match status" value="1"/>
</dbReference>
<reference evidence="10" key="1">
    <citation type="journal article" date="2015" name="Nature">
        <title>Complex archaea that bridge the gap between prokaryotes and eukaryotes.</title>
        <authorList>
            <person name="Spang A."/>
            <person name="Saw J.H."/>
            <person name="Jorgensen S.L."/>
            <person name="Zaremba-Niedzwiedzka K."/>
            <person name="Martijn J."/>
            <person name="Lind A.E."/>
            <person name="van Eijk R."/>
            <person name="Schleper C."/>
            <person name="Guy L."/>
            <person name="Ettema T.J."/>
        </authorList>
    </citation>
    <scope>NUCLEOTIDE SEQUENCE</scope>
</reference>
<evidence type="ECO:0000256" key="6">
    <source>
        <dbReference type="ARBA" id="ARBA00023136"/>
    </source>
</evidence>
<evidence type="ECO:0000256" key="1">
    <source>
        <dbReference type="ARBA" id="ARBA00004141"/>
    </source>
</evidence>
<keyword evidence="3" id="KW-0808">Transferase</keyword>
<accession>A0A0F9V1Z6</accession>
<keyword evidence="6 7" id="KW-0472">Membrane</keyword>
<gene>
    <name evidence="10" type="ORF">LCGC14_0460520</name>
</gene>
<keyword evidence="5 7" id="KW-1133">Transmembrane helix</keyword>
<evidence type="ECO:0000259" key="8">
    <source>
        <dbReference type="Pfam" id="PF05157"/>
    </source>
</evidence>
<dbReference type="Pfam" id="PF05157">
    <property type="entry name" value="MshEN"/>
    <property type="match status" value="1"/>
</dbReference>
<keyword evidence="2" id="KW-0328">Glycosyltransferase</keyword>
<evidence type="ECO:0000256" key="7">
    <source>
        <dbReference type="SAM" id="Phobius"/>
    </source>
</evidence>
<dbReference type="SUPFAM" id="SSF53448">
    <property type="entry name" value="Nucleotide-diphospho-sugar transferases"/>
    <property type="match status" value="1"/>
</dbReference>
<evidence type="ECO:0000313" key="10">
    <source>
        <dbReference type="EMBL" id="KKN67531.1"/>
    </source>
</evidence>
<dbReference type="InterPro" id="IPR001173">
    <property type="entry name" value="Glyco_trans_2-like"/>
</dbReference>
<dbReference type="EMBL" id="LAZR01000472">
    <property type="protein sequence ID" value="KKN67531.1"/>
    <property type="molecule type" value="Genomic_DNA"/>
</dbReference>
<evidence type="ECO:0008006" key="11">
    <source>
        <dbReference type="Google" id="ProtNLM"/>
    </source>
</evidence>
<dbReference type="InterPro" id="IPR029044">
    <property type="entry name" value="Nucleotide-diphossugar_trans"/>
</dbReference>
<feature type="transmembrane region" description="Helical" evidence="7">
    <location>
        <begin position="515"/>
        <end position="539"/>
    </location>
</feature>
<dbReference type="PANTHER" id="PTHR43867">
    <property type="entry name" value="CELLULOSE SYNTHASE CATALYTIC SUBUNIT A [UDP-FORMING]"/>
    <property type="match status" value="1"/>
</dbReference>
<evidence type="ECO:0000259" key="9">
    <source>
        <dbReference type="Pfam" id="PF13632"/>
    </source>
</evidence>